<evidence type="ECO:0000256" key="1">
    <source>
        <dbReference type="ARBA" id="ARBA00004236"/>
    </source>
</evidence>
<keyword evidence="2" id="KW-1003">Cell membrane</keyword>
<evidence type="ECO:0000256" key="7">
    <source>
        <dbReference type="SAM" id="Phobius"/>
    </source>
</evidence>
<gene>
    <name evidence="8" type="ORF">IAB36_01530</name>
</gene>
<evidence type="ECO:0000313" key="8">
    <source>
        <dbReference type="EMBL" id="HIR40491.1"/>
    </source>
</evidence>
<dbReference type="EMBL" id="DVGY01000038">
    <property type="protein sequence ID" value="HIR40491.1"/>
    <property type="molecule type" value="Genomic_DNA"/>
</dbReference>
<feature type="transmembrane region" description="Helical" evidence="7">
    <location>
        <begin position="12"/>
        <end position="34"/>
    </location>
</feature>
<keyword evidence="3 7" id="KW-0812">Transmembrane</keyword>
<organism evidence="8 9">
    <name type="scientific">Candidatus Egerieicola pullicola</name>
    <dbReference type="NCBI Taxonomy" id="2840775"/>
    <lineage>
        <taxon>Bacteria</taxon>
        <taxon>Bacillati</taxon>
        <taxon>Bacillota</taxon>
        <taxon>Clostridia</taxon>
        <taxon>Eubacteriales</taxon>
        <taxon>Oscillospiraceae</taxon>
        <taxon>Oscillospiraceae incertae sedis</taxon>
        <taxon>Candidatus Egerieicola</taxon>
    </lineage>
</organism>
<evidence type="ECO:0000256" key="3">
    <source>
        <dbReference type="ARBA" id="ARBA00022692"/>
    </source>
</evidence>
<evidence type="ECO:0000256" key="6">
    <source>
        <dbReference type="SAM" id="MobiDB-lite"/>
    </source>
</evidence>
<name>A0A9D1AIP7_9FIRM</name>
<dbReference type="AlphaFoldDB" id="A0A9D1AIP7"/>
<protein>
    <submittedName>
        <fullName evidence="8">OadG family protein</fullName>
    </submittedName>
</protein>
<dbReference type="InterPro" id="IPR005899">
    <property type="entry name" value="Na_pump_deCOase"/>
</dbReference>
<evidence type="ECO:0000256" key="2">
    <source>
        <dbReference type="ARBA" id="ARBA00022475"/>
    </source>
</evidence>
<comment type="caution">
    <text evidence="8">The sequence shown here is derived from an EMBL/GenBank/DDBJ whole genome shotgun (WGS) entry which is preliminary data.</text>
</comment>
<comment type="subcellular location">
    <subcellularLocation>
        <location evidence="1">Cell membrane</location>
    </subcellularLocation>
</comment>
<evidence type="ECO:0000256" key="4">
    <source>
        <dbReference type="ARBA" id="ARBA00022989"/>
    </source>
</evidence>
<dbReference type="NCBIfam" id="TIGR01195">
    <property type="entry name" value="oadG_fam"/>
    <property type="match status" value="1"/>
</dbReference>
<evidence type="ECO:0000256" key="5">
    <source>
        <dbReference type="ARBA" id="ARBA00023136"/>
    </source>
</evidence>
<sequence>MKLDWGTTFSVVLVGLVVVFAALLILILFVWLMGKIFQTINSRKAKAQEQKEQDARRQAQQAMESQAKAEQTEVKQVEDGISPEVVAAISAAVAVVMEETAPGVSYTISRLQRAGTGRSAWGNAGLAAQLSPFDR</sequence>
<dbReference type="GO" id="GO:0005886">
    <property type="term" value="C:plasma membrane"/>
    <property type="evidence" value="ECO:0007669"/>
    <property type="project" value="UniProtKB-SubCell"/>
</dbReference>
<reference evidence="8" key="2">
    <citation type="journal article" date="2021" name="PeerJ">
        <title>Extensive microbial diversity within the chicken gut microbiome revealed by metagenomics and culture.</title>
        <authorList>
            <person name="Gilroy R."/>
            <person name="Ravi A."/>
            <person name="Getino M."/>
            <person name="Pursley I."/>
            <person name="Horton D.L."/>
            <person name="Alikhan N.F."/>
            <person name="Baker D."/>
            <person name="Gharbi K."/>
            <person name="Hall N."/>
            <person name="Watson M."/>
            <person name="Adriaenssens E.M."/>
            <person name="Foster-Nyarko E."/>
            <person name="Jarju S."/>
            <person name="Secka A."/>
            <person name="Antonio M."/>
            <person name="Oren A."/>
            <person name="Chaudhuri R.R."/>
            <person name="La Ragione R."/>
            <person name="Hildebrand F."/>
            <person name="Pallen M.J."/>
        </authorList>
    </citation>
    <scope>NUCLEOTIDE SEQUENCE</scope>
    <source>
        <strain evidence="8">CHK184-25365</strain>
    </source>
</reference>
<dbReference type="GO" id="GO:0015081">
    <property type="term" value="F:sodium ion transmembrane transporter activity"/>
    <property type="evidence" value="ECO:0007669"/>
    <property type="project" value="InterPro"/>
</dbReference>
<feature type="region of interest" description="Disordered" evidence="6">
    <location>
        <begin position="48"/>
        <end position="76"/>
    </location>
</feature>
<proteinExistence type="predicted"/>
<dbReference type="GO" id="GO:0036376">
    <property type="term" value="P:sodium ion export across plasma membrane"/>
    <property type="evidence" value="ECO:0007669"/>
    <property type="project" value="InterPro"/>
</dbReference>
<evidence type="ECO:0000313" key="9">
    <source>
        <dbReference type="Proteomes" id="UP000886749"/>
    </source>
</evidence>
<dbReference type="Proteomes" id="UP000886749">
    <property type="component" value="Unassembled WGS sequence"/>
</dbReference>
<feature type="compositionally biased region" description="Basic and acidic residues" evidence="6">
    <location>
        <begin position="48"/>
        <end position="57"/>
    </location>
</feature>
<dbReference type="Pfam" id="PF04277">
    <property type="entry name" value="OAD_gamma"/>
    <property type="match status" value="1"/>
</dbReference>
<keyword evidence="4 7" id="KW-1133">Transmembrane helix</keyword>
<reference evidence="8" key="1">
    <citation type="submission" date="2020-10" db="EMBL/GenBank/DDBJ databases">
        <authorList>
            <person name="Gilroy R."/>
        </authorList>
    </citation>
    <scope>NUCLEOTIDE SEQUENCE</scope>
    <source>
        <strain evidence="8">CHK184-25365</strain>
    </source>
</reference>
<accession>A0A9D1AIP7</accession>
<keyword evidence="5 7" id="KW-0472">Membrane</keyword>